<comment type="caution">
    <text evidence="2">The sequence shown here is derived from an EMBL/GenBank/DDBJ whole genome shotgun (WGS) entry which is preliminary data.</text>
</comment>
<evidence type="ECO:0000313" key="3">
    <source>
        <dbReference type="Proteomes" id="UP000003573"/>
    </source>
</evidence>
<dbReference type="InterPro" id="IPR010288">
    <property type="entry name" value="EcsB_ABC"/>
</dbReference>
<evidence type="ECO:0000256" key="1">
    <source>
        <dbReference type="SAM" id="Phobius"/>
    </source>
</evidence>
<dbReference type="AlphaFoldDB" id="G5JXY8"/>
<keyword evidence="1" id="KW-1133">Transmembrane helix</keyword>
<feature type="transmembrane region" description="Helical" evidence="1">
    <location>
        <begin position="130"/>
        <end position="147"/>
    </location>
</feature>
<dbReference type="EMBL" id="AEUW02000001">
    <property type="protein sequence ID" value="EHJ53067.1"/>
    <property type="molecule type" value="Genomic_DNA"/>
</dbReference>
<organism evidence="2 3">
    <name type="scientific">Streptococcus macacae NCTC 11558</name>
    <dbReference type="NCBI Taxonomy" id="764298"/>
    <lineage>
        <taxon>Bacteria</taxon>
        <taxon>Bacillati</taxon>
        <taxon>Bacillota</taxon>
        <taxon>Bacilli</taxon>
        <taxon>Lactobacillales</taxon>
        <taxon>Streptococcaceae</taxon>
        <taxon>Streptococcus</taxon>
    </lineage>
</organism>
<dbReference type="Pfam" id="PF05975">
    <property type="entry name" value="EcsB"/>
    <property type="match status" value="2"/>
</dbReference>
<proteinExistence type="predicted"/>
<keyword evidence="1" id="KW-0472">Membrane</keyword>
<dbReference type="OrthoDB" id="2447941at2"/>
<feature type="transmembrane region" description="Helical" evidence="1">
    <location>
        <begin position="301"/>
        <end position="330"/>
    </location>
</feature>
<dbReference type="Proteomes" id="UP000003573">
    <property type="component" value="Unassembled WGS sequence"/>
</dbReference>
<reference evidence="2 3" key="1">
    <citation type="journal article" date="2014" name="Int. J. Syst. Evol. Microbiol.">
        <title>Phylogenomics and the dynamic genome evolution of the genus Streptococcus.</title>
        <authorList>
            <consortium name="The Broad Institute Genome Sequencing Platform"/>
            <person name="Richards V.P."/>
            <person name="Palmer S.R."/>
            <person name="Pavinski Bitar P.D."/>
            <person name="Qin X."/>
            <person name="Weinstock G.M."/>
            <person name="Highlander S.K."/>
            <person name="Town C.D."/>
            <person name="Burne R.A."/>
            <person name="Stanhope M.J."/>
        </authorList>
    </citation>
    <scope>NUCLEOTIDE SEQUENCE [LARGE SCALE GENOMIC DNA]</scope>
    <source>
        <strain evidence="2 3">NCTC 11558</strain>
    </source>
</reference>
<feature type="transmembrane region" description="Helical" evidence="1">
    <location>
        <begin position="253"/>
        <end position="272"/>
    </location>
</feature>
<feature type="transmembrane region" description="Helical" evidence="1">
    <location>
        <begin position="105"/>
        <end position="124"/>
    </location>
</feature>
<name>G5JXY8_9STRE</name>
<feature type="transmembrane region" description="Helical" evidence="1">
    <location>
        <begin position="229"/>
        <end position="247"/>
    </location>
</feature>
<accession>G5JXY8</accession>
<dbReference type="GO" id="GO:0016020">
    <property type="term" value="C:membrane"/>
    <property type="evidence" value="ECO:0007669"/>
    <property type="project" value="InterPro"/>
</dbReference>
<gene>
    <name evidence="2" type="ORF">STRMA_0033</name>
</gene>
<keyword evidence="1" id="KW-0812">Transmembrane</keyword>
<keyword evidence="3" id="KW-1185">Reference proteome</keyword>
<dbReference type="RefSeq" id="WP_003081862.1">
    <property type="nucleotide sequence ID" value="NZ_AEUW02000001.1"/>
</dbReference>
<dbReference type="eggNOG" id="COG4473">
    <property type="taxonomic scope" value="Bacteria"/>
</dbReference>
<evidence type="ECO:0000313" key="2">
    <source>
        <dbReference type="EMBL" id="EHJ53067.1"/>
    </source>
</evidence>
<sequence>MEHIFKKRRLNFLYQSLKYMRYVFNDHFVLVLIFLLGFLMVQYSRFLKAFPANHVPIILVLLVLLLFLLFWGNIATYLEEADSQFLLVQEAKLIEIIRKAKRRAYIFWTGIQTFCLLLLAPLFLRLGLSFPYFLLLLLFLGAVKGLIMERKSRQLISSKKVFWDKAIHYEQKRQQRILKFFSLFTNVKGISASVKRRSYLDFLTNLLQKSHQKTWSNLYLRAFLRSGDYLGLTLRLLILSLLSLIFIKSPLISAGLAILFNYLLLFQLLALYKHYDYQYLTVLFPVAGQSKKSNLFQLLRCILYLLTIFEVCLSFSWFKCALLVGAMLLLNEVYLSYKIKKIIDEGT</sequence>
<feature type="transmembrane region" description="Helical" evidence="1">
    <location>
        <begin position="21"/>
        <end position="43"/>
    </location>
</feature>
<feature type="transmembrane region" description="Helical" evidence="1">
    <location>
        <begin position="55"/>
        <end position="78"/>
    </location>
</feature>
<dbReference type="PIRSF" id="PIRSF037259">
    <property type="entry name" value="EcsB_ABC"/>
    <property type="match status" value="1"/>
</dbReference>
<dbReference type="STRING" id="764298.STRMA_0033"/>
<protein>
    <submittedName>
        <fullName evidence="2">Bacterial ABC transporter protein EcsB domain protein</fullName>
    </submittedName>
</protein>